<sequence>MVLQNPRCRKNDFKKTRDLTNHLNRKFKYKQTQIPNPVHPPNPNIFRPQSPASNPPSPLVYVHEKEGSKRGQTMHLSIEDLVNWLVNPKIKNNPTIINKK</sequence>
<evidence type="ECO:0000313" key="2">
    <source>
        <dbReference type="EMBL" id="CAG8810671.1"/>
    </source>
</evidence>
<dbReference type="EMBL" id="CAJVQA010038175">
    <property type="protein sequence ID" value="CAG8810671.1"/>
    <property type="molecule type" value="Genomic_DNA"/>
</dbReference>
<feature type="region of interest" description="Disordered" evidence="1">
    <location>
        <begin position="31"/>
        <end position="58"/>
    </location>
</feature>
<proteinExistence type="predicted"/>
<accession>A0A9N9K6I6</accession>
<evidence type="ECO:0000313" key="3">
    <source>
        <dbReference type="Proteomes" id="UP000789759"/>
    </source>
</evidence>
<dbReference type="AlphaFoldDB" id="A0A9N9K6I6"/>
<gene>
    <name evidence="2" type="ORF">CPELLU_LOCUS18615</name>
</gene>
<feature type="non-terminal residue" evidence="2">
    <location>
        <position position="100"/>
    </location>
</feature>
<protein>
    <submittedName>
        <fullName evidence="2">14995_t:CDS:1</fullName>
    </submittedName>
</protein>
<comment type="caution">
    <text evidence="2">The sequence shown here is derived from an EMBL/GenBank/DDBJ whole genome shotgun (WGS) entry which is preliminary data.</text>
</comment>
<dbReference type="Proteomes" id="UP000789759">
    <property type="component" value="Unassembled WGS sequence"/>
</dbReference>
<reference evidence="2" key="1">
    <citation type="submission" date="2021-06" db="EMBL/GenBank/DDBJ databases">
        <authorList>
            <person name="Kallberg Y."/>
            <person name="Tangrot J."/>
            <person name="Rosling A."/>
        </authorList>
    </citation>
    <scope>NUCLEOTIDE SEQUENCE</scope>
    <source>
        <strain evidence="2">FL966</strain>
    </source>
</reference>
<dbReference type="OrthoDB" id="2426179at2759"/>
<keyword evidence="3" id="KW-1185">Reference proteome</keyword>
<evidence type="ECO:0000256" key="1">
    <source>
        <dbReference type="SAM" id="MobiDB-lite"/>
    </source>
</evidence>
<name>A0A9N9K6I6_9GLOM</name>
<organism evidence="2 3">
    <name type="scientific">Cetraspora pellucida</name>
    <dbReference type="NCBI Taxonomy" id="1433469"/>
    <lineage>
        <taxon>Eukaryota</taxon>
        <taxon>Fungi</taxon>
        <taxon>Fungi incertae sedis</taxon>
        <taxon>Mucoromycota</taxon>
        <taxon>Glomeromycotina</taxon>
        <taxon>Glomeromycetes</taxon>
        <taxon>Diversisporales</taxon>
        <taxon>Gigasporaceae</taxon>
        <taxon>Cetraspora</taxon>
    </lineage>
</organism>